<dbReference type="AlphaFoldDB" id="A0A410MC46"/>
<dbReference type="InterPro" id="IPR013078">
    <property type="entry name" value="His_Pase_superF_clade-1"/>
</dbReference>
<dbReference type="KEGG" id="hli:HLI_08680"/>
<evidence type="ECO:0000256" key="2">
    <source>
        <dbReference type="PIRSR" id="PIRSR613078-2"/>
    </source>
</evidence>
<dbReference type="InterPro" id="IPR050275">
    <property type="entry name" value="PGM_Phosphatase"/>
</dbReference>
<proteinExistence type="predicted"/>
<dbReference type="GO" id="GO:0005737">
    <property type="term" value="C:cytoplasm"/>
    <property type="evidence" value="ECO:0007669"/>
    <property type="project" value="TreeGrafter"/>
</dbReference>
<feature type="binding site" evidence="2">
    <location>
        <begin position="11"/>
        <end position="18"/>
    </location>
    <ligand>
        <name>substrate</name>
    </ligand>
</feature>
<dbReference type="PANTHER" id="PTHR48100">
    <property type="entry name" value="BROAD-SPECIFICITY PHOSPHATASE YOR283W-RELATED"/>
    <property type="match status" value="1"/>
</dbReference>
<sequence length="206" mass="24288">MDRVVDFYLIRHGLTEGNIRKQYIGWSDLPLHPDGVEALHITRSLIPNVDMVWTSDLVRCVDTAAQLFPEKKARRTQLLREIHFGDWEKHTYEDLKNNALYRKWVSEPASTAPPRGERYQVFQSRVEHWLFRFFSELEEHQDRKNIAVITHGGVIRELMRWLYGDSKPIWKWNAHPGGGYHLQMKQGRDQTWTLLQAELITVKVNG</sequence>
<protein>
    <submittedName>
        <fullName evidence="3">Phosphoglycerate mutase</fullName>
    </submittedName>
</protein>
<dbReference type="Proteomes" id="UP000287756">
    <property type="component" value="Chromosome"/>
</dbReference>
<feature type="binding site" evidence="2">
    <location>
        <position position="59"/>
    </location>
    <ligand>
        <name>substrate</name>
    </ligand>
</feature>
<evidence type="ECO:0000313" key="4">
    <source>
        <dbReference type="Proteomes" id="UP000287756"/>
    </source>
</evidence>
<dbReference type="InterPro" id="IPR029033">
    <property type="entry name" value="His_PPase_superfam"/>
</dbReference>
<dbReference type="Pfam" id="PF00300">
    <property type="entry name" value="His_Phos_1"/>
    <property type="match status" value="1"/>
</dbReference>
<organism evidence="3 4">
    <name type="scientific">Halobacillus litoralis</name>
    <dbReference type="NCBI Taxonomy" id="45668"/>
    <lineage>
        <taxon>Bacteria</taxon>
        <taxon>Bacillati</taxon>
        <taxon>Bacillota</taxon>
        <taxon>Bacilli</taxon>
        <taxon>Bacillales</taxon>
        <taxon>Bacillaceae</taxon>
        <taxon>Halobacillus</taxon>
    </lineage>
</organism>
<dbReference type="SUPFAM" id="SSF53254">
    <property type="entry name" value="Phosphoglycerate mutase-like"/>
    <property type="match status" value="1"/>
</dbReference>
<dbReference type="OrthoDB" id="9783269at2"/>
<dbReference type="CDD" id="cd07067">
    <property type="entry name" value="HP_PGM_like"/>
    <property type="match status" value="1"/>
</dbReference>
<accession>A0A410MC46</accession>
<gene>
    <name evidence="3" type="ORF">HLI_08680</name>
</gene>
<evidence type="ECO:0000313" key="3">
    <source>
        <dbReference type="EMBL" id="QAS52301.1"/>
    </source>
</evidence>
<feature type="active site" description="Tele-phosphohistidine intermediate" evidence="1">
    <location>
        <position position="12"/>
    </location>
</feature>
<dbReference type="PANTHER" id="PTHR48100:SF59">
    <property type="entry name" value="ADENOSYLCOBALAMIN_ALPHA-RIBAZOLE PHOSPHATASE"/>
    <property type="match status" value="1"/>
</dbReference>
<dbReference type="SMART" id="SM00855">
    <property type="entry name" value="PGAM"/>
    <property type="match status" value="1"/>
</dbReference>
<dbReference type="EMBL" id="CP026118">
    <property type="protein sequence ID" value="QAS52301.1"/>
    <property type="molecule type" value="Genomic_DNA"/>
</dbReference>
<feature type="active site" description="Proton donor/acceptor" evidence="1">
    <location>
        <position position="81"/>
    </location>
</feature>
<dbReference type="Gene3D" id="3.40.50.1240">
    <property type="entry name" value="Phosphoglycerate mutase-like"/>
    <property type="match status" value="1"/>
</dbReference>
<name>A0A410MC46_9BACI</name>
<dbReference type="RefSeq" id="WP_128524595.1">
    <property type="nucleotide sequence ID" value="NZ_CP026118.1"/>
</dbReference>
<dbReference type="GO" id="GO:0016791">
    <property type="term" value="F:phosphatase activity"/>
    <property type="evidence" value="ECO:0007669"/>
    <property type="project" value="TreeGrafter"/>
</dbReference>
<reference evidence="3 4" key="1">
    <citation type="submission" date="2018-01" db="EMBL/GenBank/DDBJ databases">
        <title>The whole genome sequencing and assembly of Halobacillus litoralis ERB031 strain.</title>
        <authorList>
            <person name="Lee S.-J."/>
            <person name="Park M.-K."/>
            <person name="Kim J.-Y."/>
            <person name="Lee Y.-J."/>
            <person name="Yi H."/>
            <person name="Bahn Y.-S."/>
            <person name="Kim J.F."/>
            <person name="Lee D.-W."/>
        </authorList>
    </citation>
    <scope>NUCLEOTIDE SEQUENCE [LARGE SCALE GENOMIC DNA]</scope>
    <source>
        <strain evidence="3 4">ERB 031</strain>
    </source>
</reference>
<evidence type="ECO:0000256" key="1">
    <source>
        <dbReference type="PIRSR" id="PIRSR613078-1"/>
    </source>
</evidence>